<proteinExistence type="predicted"/>
<evidence type="ECO:0000313" key="4">
    <source>
        <dbReference type="Proteomes" id="UP000310189"/>
    </source>
</evidence>
<dbReference type="OrthoDB" id="361693at2759"/>
<comment type="caution">
    <text evidence="3">The sequence shown here is derived from an EMBL/GenBank/DDBJ whole genome shotgun (WGS) entry which is preliminary data.</text>
</comment>
<dbReference type="GO" id="GO:0005635">
    <property type="term" value="C:nuclear envelope"/>
    <property type="evidence" value="ECO:0007669"/>
    <property type="project" value="TreeGrafter"/>
</dbReference>
<dbReference type="Gene3D" id="1.25.10.10">
    <property type="entry name" value="Leucine-rich Repeat Variant"/>
    <property type="match status" value="1"/>
</dbReference>
<dbReference type="InterPro" id="IPR058669">
    <property type="entry name" value="TPR_IPO7/11-like"/>
</dbReference>
<evidence type="ECO:0000259" key="2">
    <source>
        <dbReference type="Pfam" id="PF25758"/>
    </source>
</evidence>
<sequence>MSALENLLKLSITQNASSVAGAAQELDKVLRQTDTLDALHAYSLTSDDATLALSAMLIVKNNLITYWRNVKSLQLSEAGRNRIRIRCIEYLSSTNDKTSELNAIVLSKIARIDYPRYWDSLLLDIVSSLSPELAVTDATHRLRLKRAVYALHLITKEITSIRIANKAFPGLYSSLFTFILNVYQGAYSNLNTDDDWIYLATYAFKILAKLSLHNFNRSAGDELQNTVQFTQMVLAHLPNILQYKDNNDIPQLTKLVNAITKYFKLLQQSNQGRFSAIGGIEGLIPIIYTQITNRAYESTPPKYIIHILLILKLSLADWVEHAPNKQNPNAVLTDEFALQVVDYLIRHYLPLTRADLEQWQNAPEEWVHQDNLDQWEIDPRPCAENVILGTLIKRRQVVGSYLINLLKDASQSDDIIYKEAVYRIIAKCAEYLQDDIGFEGWLDSALIPQVQMRGGDVRILRRRIAVVLSRFAGESLSPSAYTKIYTILLHCLRAGDEDNDTAVQVTAAITLAGVVDTWEFNPALFEPFLNDIMPELIRILSACELVEVKVKVLTSITCIIDQVGDRAIHYGPRLLELVPGLWEESEDDWPFRGGILSMLSRLVAALQEGSNRALGIVVPLIQASLDPSQGKAYIDMDGIELWQTTLKHAPGLDESLLSLLPLAISIYRNDLDLAEHVGPIIESYIYLSPENVVMQYSESLFSAVSAMLSYATDSIRNQMMHLMNLATIASTPSAWASALNSTGLCRDLVVKLLENNESALFLAKIMLLFSRIVIVDNDMFVQLLRMAAQSLMVDESVVLNGVLDRWWDKWDNLGDNYDRKLSASGLARLVATGHPLVLARLPSEISNVFIDVLAEIKERRLEQQEADGNTNTQATLTTHPQLNNLGDEGTSEKTRKLAIYSNDPLSSFTIPQFISHSLAHAQQNYAGGPDAFNQTYFMAADQAVIGQLVGYMNETI</sequence>
<name>A0A4T0FQ48_9BASI</name>
<evidence type="ECO:0000313" key="3">
    <source>
        <dbReference type="EMBL" id="TIA90025.1"/>
    </source>
</evidence>
<dbReference type="InterPro" id="IPR016024">
    <property type="entry name" value="ARM-type_fold"/>
</dbReference>
<accession>A0A4T0FQ48</accession>
<dbReference type="SUPFAM" id="SSF48371">
    <property type="entry name" value="ARM repeat"/>
    <property type="match status" value="1"/>
</dbReference>
<dbReference type="PANTHER" id="PTHR10997:SF7">
    <property type="entry name" value="IMPORTIN-11"/>
    <property type="match status" value="1"/>
</dbReference>
<gene>
    <name evidence="3" type="ORF">E3P99_01752</name>
</gene>
<protein>
    <recommendedName>
        <fullName evidence="2">Importin-7/11-like TPR repeats domain-containing protein</fullName>
    </recommendedName>
</protein>
<dbReference type="GO" id="GO:0005829">
    <property type="term" value="C:cytosol"/>
    <property type="evidence" value="ECO:0007669"/>
    <property type="project" value="TreeGrafter"/>
</dbReference>
<dbReference type="AlphaFoldDB" id="A0A4T0FQ48"/>
<organism evidence="3 4">
    <name type="scientific">Wallemia hederae</name>
    <dbReference type="NCBI Taxonomy" id="1540922"/>
    <lineage>
        <taxon>Eukaryota</taxon>
        <taxon>Fungi</taxon>
        <taxon>Dikarya</taxon>
        <taxon>Basidiomycota</taxon>
        <taxon>Wallemiomycotina</taxon>
        <taxon>Wallemiomycetes</taxon>
        <taxon>Wallemiales</taxon>
        <taxon>Wallemiaceae</taxon>
        <taxon>Wallemia</taxon>
    </lineage>
</organism>
<keyword evidence="4" id="KW-1185">Reference proteome</keyword>
<evidence type="ECO:0000256" key="1">
    <source>
        <dbReference type="SAM" id="MobiDB-lite"/>
    </source>
</evidence>
<feature type="domain" description="Importin-7/11-like TPR repeats" evidence="2">
    <location>
        <begin position="595"/>
        <end position="950"/>
    </location>
</feature>
<dbReference type="GO" id="GO:0006606">
    <property type="term" value="P:protein import into nucleus"/>
    <property type="evidence" value="ECO:0007669"/>
    <property type="project" value="TreeGrafter"/>
</dbReference>
<reference evidence="3 4" key="1">
    <citation type="submission" date="2019-03" db="EMBL/GenBank/DDBJ databases">
        <title>Sequencing 23 genomes of Wallemia ichthyophaga.</title>
        <authorList>
            <person name="Gostincar C."/>
        </authorList>
    </citation>
    <scope>NUCLEOTIDE SEQUENCE [LARGE SCALE GENOMIC DNA]</scope>
    <source>
        <strain evidence="3 4">EXF-5753</strain>
    </source>
</reference>
<dbReference type="PANTHER" id="PTHR10997">
    <property type="entry name" value="IMPORTIN-7, 8, 11"/>
    <property type="match status" value="1"/>
</dbReference>
<dbReference type="InterPro" id="IPR011989">
    <property type="entry name" value="ARM-like"/>
</dbReference>
<feature type="compositionally biased region" description="Polar residues" evidence="1">
    <location>
        <begin position="866"/>
        <end position="884"/>
    </location>
</feature>
<dbReference type="Proteomes" id="UP000310189">
    <property type="component" value="Unassembled WGS sequence"/>
</dbReference>
<feature type="region of interest" description="Disordered" evidence="1">
    <location>
        <begin position="864"/>
        <end position="890"/>
    </location>
</feature>
<dbReference type="Pfam" id="PF25758">
    <property type="entry name" value="TPR_IPO11"/>
    <property type="match status" value="1"/>
</dbReference>
<dbReference type="EMBL" id="SPNW01000022">
    <property type="protein sequence ID" value="TIA90025.1"/>
    <property type="molecule type" value="Genomic_DNA"/>
</dbReference>